<dbReference type="AlphaFoldDB" id="A0A6J6SBC2"/>
<organism evidence="1">
    <name type="scientific">freshwater metagenome</name>
    <dbReference type="NCBI Taxonomy" id="449393"/>
    <lineage>
        <taxon>unclassified sequences</taxon>
        <taxon>metagenomes</taxon>
        <taxon>ecological metagenomes</taxon>
    </lineage>
</organism>
<proteinExistence type="predicted"/>
<name>A0A6J6SBC2_9ZZZZ</name>
<evidence type="ECO:0000313" key="1">
    <source>
        <dbReference type="EMBL" id="CAB4731679.1"/>
    </source>
</evidence>
<reference evidence="1" key="1">
    <citation type="submission" date="2020-05" db="EMBL/GenBank/DDBJ databases">
        <authorList>
            <person name="Chiriac C."/>
            <person name="Salcher M."/>
            <person name="Ghai R."/>
            <person name="Kavagutti S V."/>
        </authorList>
    </citation>
    <scope>NUCLEOTIDE SEQUENCE</scope>
</reference>
<gene>
    <name evidence="1" type="ORF">UFOPK2772_00368</name>
</gene>
<sequence>MTATVLPVRRSGGNGFTFPALKASSMVRSSICLIVTASALMATTQAVSQGAGQRRPVNSGKLFVA</sequence>
<protein>
    <submittedName>
        <fullName evidence="1">Unannotated protein</fullName>
    </submittedName>
</protein>
<dbReference type="EMBL" id="CAEZYT010000012">
    <property type="protein sequence ID" value="CAB4731679.1"/>
    <property type="molecule type" value="Genomic_DNA"/>
</dbReference>
<accession>A0A6J6SBC2</accession>